<accession>A0A3P8AIT2</accession>
<reference evidence="1" key="1">
    <citation type="submission" date="2018-11" db="EMBL/GenBank/DDBJ databases">
        <authorList>
            <consortium name="Pathogen Informatics"/>
        </authorList>
    </citation>
    <scope>NUCLEOTIDE SEQUENCE [LARGE SCALE GENOMIC DNA]</scope>
</reference>
<name>A0A3P8AIT2_HELPZ</name>
<protein>
    <submittedName>
        <fullName evidence="1">Uncharacterized protein</fullName>
    </submittedName>
</protein>
<evidence type="ECO:0000313" key="1">
    <source>
        <dbReference type="EMBL" id="VDO96787.1"/>
    </source>
</evidence>
<dbReference type="InterPro" id="IPR006954">
    <property type="entry name" value="Mlt-10-like"/>
</dbReference>
<dbReference type="Pfam" id="PF04870">
    <property type="entry name" value="Moulting_cycle"/>
    <property type="match status" value="1"/>
</dbReference>
<dbReference type="OrthoDB" id="5917548at2759"/>
<dbReference type="AlphaFoldDB" id="A0A3P8AIT2"/>
<dbReference type="PANTHER" id="PTHR21523:SF37">
    <property type="entry name" value="MLT-TEN (MLT-10) RELATED"/>
    <property type="match status" value="1"/>
</dbReference>
<proteinExistence type="predicted"/>
<dbReference type="EMBL" id="UZAH01027994">
    <property type="protein sequence ID" value="VDO96787.1"/>
    <property type="molecule type" value="Genomic_DNA"/>
</dbReference>
<dbReference type="PANTHER" id="PTHR21523">
    <property type="match status" value="1"/>
</dbReference>
<sequence>MLSPSLFSLHEEGNEVEKAFSLPRMLKELPNKDQEAWLNFIMEASGVTDAVDKAEKTQRDMREKEMRLPDGTPMYFTKENATKYGGEVEKRKIETFERLDRTYTKDQKIDGPLIAFSCYRNESFQKEELEQRGYAFMDSKQLSIVYGPNSPFNKSDSLQLFKSLRRMHDDPHHMIESE</sequence>
<gene>
    <name evidence="1" type="ORF">HPBE_LOCUS13601</name>
</gene>
<organism evidence="1">
    <name type="scientific">Heligmosomoides polygyrus</name>
    <name type="common">Parasitic roundworm</name>
    <dbReference type="NCBI Taxonomy" id="6339"/>
    <lineage>
        <taxon>Eukaryota</taxon>
        <taxon>Metazoa</taxon>
        <taxon>Ecdysozoa</taxon>
        <taxon>Nematoda</taxon>
        <taxon>Chromadorea</taxon>
        <taxon>Rhabditida</taxon>
        <taxon>Rhabditina</taxon>
        <taxon>Rhabditomorpha</taxon>
        <taxon>Strongyloidea</taxon>
        <taxon>Heligmosomidae</taxon>
        <taxon>Heligmosomoides</taxon>
    </lineage>
</organism>